<accession>A0A7Y9T336</accession>
<comment type="caution">
    <text evidence="2">The sequence shown here is derived from an EMBL/GenBank/DDBJ whole genome shotgun (WGS) entry which is preliminary data.</text>
</comment>
<dbReference type="AlphaFoldDB" id="A0A7Y9T336"/>
<dbReference type="InterPro" id="IPR036388">
    <property type="entry name" value="WH-like_DNA-bd_sf"/>
</dbReference>
<dbReference type="SMART" id="SM00418">
    <property type="entry name" value="HTH_ARSR"/>
    <property type="match status" value="1"/>
</dbReference>
<dbReference type="PROSITE" id="PS50987">
    <property type="entry name" value="HTH_ARSR_2"/>
    <property type="match status" value="1"/>
</dbReference>
<reference evidence="2 3" key="1">
    <citation type="submission" date="2020-07" db="EMBL/GenBank/DDBJ databases">
        <title>Genomic Encyclopedia of Type Strains, Phase IV (KMG-V): Genome sequencing to study the core and pangenomes of soil and plant-associated prokaryotes.</title>
        <authorList>
            <person name="Whitman W."/>
        </authorList>
    </citation>
    <scope>NUCLEOTIDE SEQUENCE [LARGE SCALE GENOMIC DNA]</scope>
    <source>
        <strain evidence="2 3">M8UP30</strain>
    </source>
</reference>
<gene>
    <name evidence="2" type="ORF">HDF12_000329</name>
</gene>
<name>A0A7Y9T336_9BACT</name>
<organism evidence="2 3">
    <name type="scientific">Tunturiibacter lichenicola</name>
    <dbReference type="NCBI Taxonomy" id="2051959"/>
    <lineage>
        <taxon>Bacteria</taxon>
        <taxon>Pseudomonadati</taxon>
        <taxon>Acidobacteriota</taxon>
        <taxon>Terriglobia</taxon>
        <taxon>Terriglobales</taxon>
        <taxon>Acidobacteriaceae</taxon>
        <taxon>Tunturiibacter</taxon>
    </lineage>
</organism>
<evidence type="ECO:0000259" key="1">
    <source>
        <dbReference type="PROSITE" id="PS50987"/>
    </source>
</evidence>
<sequence>MKPANANPVFRALADPTRRAIFEELTRQGEQTVHALTRYAGVSQPAVSKHLTVLKRAKLVRHRRAGRETHYRAQPDALAPMVDWLRDYGAFWRDRFDKLEALLERMEP</sequence>
<dbReference type="Pfam" id="PF12840">
    <property type="entry name" value="HTH_20"/>
    <property type="match status" value="1"/>
</dbReference>
<dbReference type="PANTHER" id="PTHR38600">
    <property type="entry name" value="TRANSCRIPTIONAL REGULATORY PROTEIN"/>
    <property type="match status" value="1"/>
</dbReference>
<dbReference type="SUPFAM" id="SSF46785">
    <property type="entry name" value="Winged helix' DNA-binding domain"/>
    <property type="match status" value="1"/>
</dbReference>
<dbReference type="InterPro" id="IPR001845">
    <property type="entry name" value="HTH_ArsR_DNA-bd_dom"/>
</dbReference>
<protein>
    <submittedName>
        <fullName evidence="2">DNA-binding transcriptional ArsR family regulator</fullName>
    </submittedName>
</protein>
<dbReference type="NCBIfam" id="NF033788">
    <property type="entry name" value="HTH_metalloreg"/>
    <property type="match status" value="1"/>
</dbReference>
<dbReference type="PANTHER" id="PTHR38600:SF2">
    <property type="entry name" value="SLL0088 PROTEIN"/>
    <property type="match status" value="1"/>
</dbReference>
<dbReference type="PRINTS" id="PR00778">
    <property type="entry name" value="HTHARSR"/>
</dbReference>
<dbReference type="InterPro" id="IPR036390">
    <property type="entry name" value="WH_DNA-bd_sf"/>
</dbReference>
<dbReference type="GO" id="GO:0003677">
    <property type="term" value="F:DNA binding"/>
    <property type="evidence" value="ECO:0007669"/>
    <property type="project" value="UniProtKB-KW"/>
</dbReference>
<evidence type="ECO:0000313" key="3">
    <source>
        <dbReference type="Proteomes" id="UP000534186"/>
    </source>
</evidence>
<dbReference type="Proteomes" id="UP000534186">
    <property type="component" value="Unassembled WGS sequence"/>
</dbReference>
<dbReference type="Gene3D" id="1.10.10.10">
    <property type="entry name" value="Winged helix-like DNA-binding domain superfamily/Winged helix DNA-binding domain"/>
    <property type="match status" value="1"/>
</dbReference>
<dbReference type="InterPro" id="IPR011991">
    <property type="entry name" value="ArsR-like_HTH"/>
</dbReference>
<dbReference type="GO" id="GO:0003700">
    <property type="term" value="F:DNA-binding transcription factor activity"/>
    <property type="evidence" value="ECO:0007669"/>
    <property type="project" value="InterPro"/>
</dbReference>
<feature type="domain" description="HTH arsR-type" evidence="1">
    <location>
        <begin position="1"/>
        <end position="93"/>
    </location>
</feature>
<evidence type="ECO:0000313" key="2">
    <source>
        <dbReference type="EMBL" id="NYF49964.1"/>
    </source>
</evidence>
<dbReference type="CDD" id="cd00090">
    <property type="entry name" value="HTH_ARSR"/>
    <property type="match status" value="1"/>
</dbReference>
<dbReference type="FunFam" id="1.10.10.10:FF:000496">
    <property type="entry name" value="ArsR family transcriptional regulator"/>
    <property type="match status" value="1"/>
</dbReference>
<keyword evidence="2" id="KW-0238">DNA-binding</keyword>
<dbReference type="EMBL" id="JACCCV010000001">
    <property type="protein sequence ID" value="NYF49964.1"/>
    <property type="molecule type" value="Genomic_DNA"/>
</dbReference>
<proteinExistence type="predicted"/>